<dbReference type="SUPFAM" id="SSF109998">
    <property type="entry name" value="Triger factor/SurA peptide-binding domain-like"/>
    <property type="match status" value="1"/>
</dbReference>
<keyword evidence="8 12" id="KW-0413">Isomerase</keyword>
<dbReference type="Pfam" id="PF13624">
    <property type="entry name" value="SurA_N_3"/>
    <property type="match status" value="1"/>
</dbReference>
<dbReference type="KEGG" id="ares:IWH25_14185"/>
<evidence type="ECO:0000256" key="12">
    <source>
        <dbReference type="PROSITE-ProRule" id="PRU00278"/>
    </source>
</evidence>
<keyword evidence="4" id="KW-0812">Transmembrane</keyword>
<evidence type="ECO:0000313" key="14">
    <source>
        <dbReference type="EMBL" id="QRJ62899.1"/>
    </source>
</evidence>
<evidence type="ECO:0000256" key="8">
    <source>
        <dbReference type="ARBA" id="ARBA00023235"/>
    </source>
</evidence>
<dbReference type="Pfam" id="PF13616">
    <property type="entry name" value="Rotamase_3"/>
    <property type="match status" value="1"/>
</dbReference>
<dbReference type="InterPro" id="IPR027304">
    <property type="entry name" value="Trigger_fact/SurA_dom_sf"/>
</dbReference>
<keyword evidence="15" id="KW-1185">Reference proteome</keyword>
<dbReference type="GO" id="GO:0005886">
    <property type="term" value="C:plasma membrane"/>
    <property type="evidence" value="ECO:0007669"/>
    <property type="project" value="UniProtKB-SubCell"/>
</dbReference>
<evidence type="ECO:0000256" key="5">
    <source>
        <dbReference type="ARBA" id="ARBA00022989"/>
    </source>
</evidence>
<accession>A0A974PX77</accession>
<evidence type="ECO:0000259" key="13">
    <source>
        <dbReference type="PROSITE" id="PS50198"/>
    </source>
</evidence>
<dbReference type="PANTHER" id="PTHR47529">
    <property type="entry name" value="PEPTIDYL-PROLYL CIS-TRANS ISOMERASE D"/>
    <property type="match status" value="1"/>
</dbReference>
<evidence type="ECO:0000313" key="15">
    <source>
        <dbReference type="Proteomes" id="UP000663444"/>
    </source>
</evidence>
<dbReference type="PROSITE" id="PS01096">
    <property type="entry name" value="PPIC_PPIASE_1"/>
    <property type="match status" value="1"/>
</dbReference>
<dbReference type="PANTHER" id="PTHR47529:SF1">
    <property type="entry name" value="PERIPLASMIC CHAPERONE PPID"/>
    <property type="match status" value="1"/>
</dbReference>
<dbReference type="InterPro" id="IPR000297">
    <property type="entry name" value="PPIase_PpiC"/>
</dbReference>
<dbReference type="Gene3D" id="3.10.50.40">
    <property type="match status" value="1"/>
</dbReference>
<keyword evidence="5" id="KW-1133">Transmembrane helix</keyword>
<proteinExistence type="inferred from homology"/>
<evidence type="ECO:0000256" key="3">
    <source>
        <dbReference type="ARBA" id="ARBA00022519"/>
    </source>
</evidence>
<evidence type="ECO:0000256" key="6">
    <source>
        <dbReference type="ARBA" id="ARBA00023136"/>
    </source>
</evidence>
<name>A0A974PX77_9RHOO</name>
<dbReference type="SUPFAM" id="SSF54534">
    <property type="entry name" value="FKBP-like"/>
    <property type="match status" value="1"/>
</dbReference>
<reference evidence="14" key="1">
    <citation type="submission" date="2020-11" db="EMBL/GenBank/DDBJ databases">
        <title>Azospira restricta DSM 18626 genome sequence.</title>
        <authorList>
            <person name="Moe W.M."/>
        </authorList>
    </citation>
    <scope>NUCLEOTIDE SEQUENCE</scope>
    <source>
        <strain evidence="14">DSM 18626</strain>
    </source>
</reference>
<dbReference type="EMBL" id="CP064781">
    <property type="protein sequence ID" value="QRJ62899.1"/>
    <property type="molecule type" value="Genomic_DNA"/>
</dbReference>
<evidence type="ECO:0000256" key="1">
    <source>
        <dbReference type="ARBA" id="ARBA00004382"/>
    </source>
</evidence>
<dbReference type="GO" id="GO:0003755">
    <property type="term" value="F:peptidyl-prolyl cis-trans isomerase activity"/>
    <property type="evidence" value="ECO:0007669"/>
    <property type="project" value="UniProtKB-KW"/>
</dbReference>
<dbReference type="Gene3D" id="1.10.4030.10">
    <property type="entry name" value="Porin chaperone SurA, peptide-binding domain"/>
    <property type="match status" value="1"/>
</dbReference>
<organism evidence="14 15">
    <name type="scientific">Azospira restricta</name>
    <dbReference type="NCBI Taxonomy" id="404405"/>
    <lineage>
        <taxon>Bacteria</taxon>
        <taxon>Pseudomonadati</taxon>
        <taxon>Pseudomonadota</taxon>
        <taxon>Betaproteobacteria</taxon>
        <taxon>Rhodocyclales</taxon>
        <taxon>Rhodocyclaceae</taxon>
        <taxon>Azospira</taxon>
    </lineage>
</organism>
<evidence type="ECO:0000256" key="11">
    <source>
        <dbReference type="ARBA" id="ARBA00042775"/>
    </source>
</evidence>
<keyword evidence="12" id="KW-0697">Rotamase</keyword>
<dbReference type="AlphaFoldDB" id="A0A974PX77"/>
<keyword evidence="3" id="KW-0997">Cell inner membrane</keyword>
<keyword evidence="6" id="KW-0472">Membrane</keyword>
<keyword evidence="2" id="KW-1003">Cell membrane</keyword>
<evidence type="ECO:0000256" key="2">
    <source>
        <dbReference type="ARBA" id="ARBA00022475"/>
    </source>
</evidence>
<dbReference type="InterPro" id="IPR052029">
    <property type="entry name" value="PpiD_chaperone"/>
</dbReference>
<dbReference type="InterPro" id="IPR046357">
    <property type="entry name" value="PPIase_dom_sf"/>
</dbReference>
<sequence length="634" mass="69920">MFDAVRNNKRIVQVFLALITLPFAFWGVDSYVRNVGAGSDVAVVGDSKITIQEFNQAWRDHLDRARQQLGPNYKAELFDTPQARMELVNTLIDRRLLALEARKARLNVSDALLVEFITSFPSLKENGKFSKARYDALVASQGMSKEMFEAQLRQDMILQQLVGAVGDTGIVSASSAEMMLRIQSEERQVAELRLLPEQFAGEVKLDADAAKKYYEENQKLFQTPEMVRPEYVVLSLDALLAQATVSEAEVKQWYDGHKDRYQQNEERRASHILIGTGGDADKAKAKAKADEVLAEVRKAPAKFAELARQHSQDPGSAANGGDLGFFGRGMMVKPFEEATFALKDGEVSDVVQSDFGYHIIKLTGIKPAKQKALDEVRAEIEGELKRQAAQRRYVEAAEAFTNMVYEQSDSLKPVAEKFGLKIQQGPMLPRNPPAQALAALGPLGNERLLASLFAEDAVKNQRNTDAVEVAQNTLAAARVVEHKPAAVRPFDSVRADIEAMLKAKEAAALARSRGEAMLAAMKGGDDKTKWALVKSVSRLQGKQVPPAALQAIFRADVATLPAYAGVELPNNGGYALYKIVAVKPLEKVDADRRRVLQSEYTALVAQEDFAAYLSGLRQRAKIEINQAALESKER</sequence>
<dbReference type="Proteomes" id="UP000663444">
    <property type="component" value="Chromosome"/>
</dbReference>
<gene>
    <name evidence="14" type="ORF">IWH25_14185</name>
</gene>
<comment type="subcellular location">
    <subcellularLocation>
        <location evidence="1">Cell inner membrane</location>
        <topology evidence="1">Single-pass type II membrane protein</topology>
        <orientation evidence="1">Periplasmic side</orientation>
    </subcellularLocation>
</comment>
<protein>
    <recommendedName>
        <fullName evidence="10">Periplasmic chaperone PpiD</fullName>
    </recommendedName>
    <alternativeName>
        <fullName evidence="11">Periplasmic folding chaperone</fullName>
    </alternativeName>
</protein>
<dbReference type="InterPro" id="IPR023058">
    <property type="entry name" value="PPIase_PpiC_CS"/>
</dbReference>
<comment type="similarity">
    <text evidence="9">Belongs to the PpiD chaperone family.</text>
</comment>
<evidence type="ECO:0000256" key="7">
    <source>
        <dbReference type="ARBA" id="ARBA00023186"/>
    </source>
</evidence>
<keyword evidence="7" id="KW-0143">Chaperone</keyword>
<evidence type="ECO:0000256" key="4">
    <source>
        <dbReference type="ARBA" id="ARBA00022692"/>
    </source>
</evidence>
<evidence type="ECO:0000256" key="10">
    <source>
        <dbReference type="ARBA" id="ARBA00040743"/>
    </source>
</evidence>
<feature type="domain" description="PpiC" evidence="13">
    <location>
        <begin position="264"/>
        <end position="364"/>
    </location>
</feature>
<evidence type="ECO:0000256" key="9">
    <source>
        <dbReference type="ARBA" id="ARBA00038408"/>
    </source>
</evidence>
<dbReference type="RefSeq" id="WP_203386428.1">
    <property type="nucleotide sequence ID" value="NZ_CP064781.1"/>
</dbReference>
<dbReference type="PROSITE" id="PS50198">
    <property type="entry name" value="PPIC_PPIASE_2"/>
    <property type="match status" value="1"/>
</dbReference>